<dbReference type="EMBL" id="SNYL01000004">
    <property type="protein sequence ID" value="TDQ44075.1"/>
    <property type="molecule type" value="Genomic_DNA"/>
</dbReference>
<feature type="domain" description="ABC transporter" evidence="7">
    <location>
        <begin position="10"/>
        <end position="250"/>
    </location>
</feature>
<keyword evidence="9" id="KW-1185">Reference proteome</keyword>
<dbReference type="Pfam" id="PF00005">
    <property type="entry name" value="ABC_tran"/>
    <property type="match status" value="1"/>
</dbReference>
<keyword evidence="2" id="KW-0472">Membrane</keyword>
<evidence type="ECO:0000256" key="4">
    <source>
        <dbReference type="ARBA" id="ARBA00022840"/>
    </source>
</evidence>
<keyword evidence="3" id="KW-0547">Nucleotide-binding</keyword>
<dbReference type="PANTHER" id="PTHR42794">
    <property type="entry name" value="HEMIN IMPORT ATP-BINDING PROTEIN HMUV"/>
    <property type="match status" value="1"/>
</dbReference>
<evidence type="ECO:0000256" key="3">
    <source>
        <dbReference type="ARBA" id="ARBA00022741"/>
    </source>
</evidence>
<dbReference type="InterPro" id="IPR003439">
    <property type="entry name" value="ABC_transporter-like_ATP-bd"/>
</dbReference>
<sequence>MNTPHTTPCLTAHGLTVELGGGRAGRLVLKGLDLAIGAGRWISIVGPNGAGKSTLLRALAGLLPYQGQVRLLGRSLTDWPHKERARTLAWLAQGGASDMGADDLTVRDVAMLGRLPHQGWIAPPSPADHAAVEAALRQTHAWDWRDRPFGALSGGERQRVLLARLLAVQAQVLLMDEPLANLDPPHQADWLALVRELVAQGRTVVSVLHELNVALHADELIILAEGGLRHQGSATAASTHRALEAVFEHRISVQALTAWYRPNGMPGWVVLPRWQAAHPNVVNVCSTGADSGAHI</sequence>
<dbReference type="GO" id="GO:0016887">
    <property type="term" value="F:ATP hydrolysis activity"/>
    <property type="evidence" value="ECO:0007669"/>
    <property type="project" value="InterPro"/>
</dbReference>
<gene>
    <name evidence="8" type="ORF">DFR43_104168</name>
</gene>
<dbReference type="SUPFAM" id="SSF52540">
    <property type="entry name" value="P-loop containing nucleoside triphosphate hydrolases"/>
    <property type="match status" value="1"/>
</dbReference>
<dbReference type="Proteomes" id="UP000295510">
    <property type="component" value="Unassembled WGS sequence"/>
</dbReference>
<dbReference type="OrthoDB" id="5296765at2"/>
<comment type="function">
    <text evidence="6">Part of the ABC transporter complex HmuTUV involved in hemin import. Responsible for energy coupling to the transport system.</text>
</comment>
<dbReference type="InterPro" id="IPR027417">
    <property type="entry name" value="P-loop_NTPase"/>
</dbReference>
<dbReference type="GO" id="GO:0005524">
    <property type="term" value="F:ATP binding"/>
    <property type="evidence" value="ECO:0007669"/>
    <property type="project" value="UniProtKB-KW"/>
</dbReference>
<reference evidence="8 9" key="1">
    <citation type="submission" date="2019-03" db="EMBL/GenBank/DDBJ databases">
        <title>Genomic Encyclopedia of Type Strains, Phase IV (KMG-IV): sequencing the most valuable type-strain genomes for metagenomic binning, comparative biology and taxonomic classification.</title>
        <authorList>
            <person name="Goeker M."/>
        </authorList>
    </citation>
    <scope>NUCLEOTIDE SEQUENCE [LARGE SCALE GENOMIC DNA]</scope>
    <source>
        <strain evidence="8 9">DSM 19605</strain>
    </source>
</reference>
<dbReference type="PROSITE" id="PS00211">
    <property type="entry name" value="ABC_TRANSPORTER_1"/>
    <property type="match status" value="1"/>
</dbReference>
<dbReference type="SMART" id="SM00382">
    <property type="entry name" value="AAA"/>
    <property type="match status" value="1"/>
</dbReference>
<evidence type="ECO:0000313" key="9">
    <source>
        <dbReference type="Proteomes" id="UP000295510"/>
    </source>
</evidence>
<protein>
    <submittedName>
        <fullName evidence="8">Iron complex transport system ATP-binding protein</fullName>
    </submittedName>
</protein>
<dbReference type="PANTHER" id="PTHR42794:SF1">
    <property type="entry name" value="HEMIN IMPORT ATP-BINDING PROTEIN HMUV"/>
    <property type="match status" value="1"/>
</dbReference>
<proteinExistence type="predicted"/>
<keyword evidence="5" id="KW-1278">Translocase</keyword>
<evidence type="ECO:0000259" key="7">
    <source>
        <dbReference type="PROSITE" id="PS50893"/>
    </source>
</evidence>
<dbReference type="Gene3D" id="3.40.50.300">
    <property type="entry name" value="P-loop containing nucleotide triphosphate hydrolases"/>
    <property type="match status" value="1"/>
</dbReference>
<evidence type="ECO:0000256" key="6">
    <source>
        <dbReference type="ARBA" id="ARBA00037066"/>
    </source>
</evidence>
<name>A0A4R6UGK9_9BURK</name>
<evidence type="ECO:0000256" key="1">
    <source>
        <dbReference type="ARBA" id="ARBA00022448"/>
    </source>
</evidence>
<evidence type="ECO:0000256" key="5">
    <source>
        <dbReference type="ARBA" id="ARBA00022967"/>
    </source>
</evidence>
<accession>A0A4R6UGK9</accession>
<keyword evidence="1" id="KW-0813">Transport</keyword>
<evidence type="ECO:0000313" key="8">
    <source>
        <dbReference type="EMBL" id="TDQ44075.1"/>
    </source>
</evidence>
<keyword evidence="4 8" id="KW-0067">ATP-binding</keyword>
<dbReference type="RefSeq" id="WP_133596256.1">
    <property type="nucleotide sequence ID" value="NZ_SNYL01000004.1"/>
</dbReference>
<comment type="caution">
    <text evidence="8">The sequence shown here is derived from an EMBL/GenBank/DDBJ whole genome shotgun (WGS) entry which is preliminary data.</text>
</comment>
<dbReference type="AlphaFoldDB" id="A0A4R6UGK9"/>
<dbReference type="InterPro" id="IPR003593">
    <property type="entry name" value="AAA+_ATPase"/>
</dbReference>
<keyword evidence="2" id="KW-1003">Cell membrane</keyword>
<organism evidence="8 9">
    <name type="scientific">Tepidicella xavieri</name>
    <dbReference type="NCBI Taxonomy" id="360241"/>
    <lineage>
        <taxon>Bacteria</taxon>
        <taxon>Pseudomonadati</taxon>
        <taxon>Pseudomonadota</taxon>
        <taxon>Betaproteobacteria</taxon>
        <taxon>Burkholderiales</taxon>
        <taxon>Tepidicella</taxon>
    </lineage>
</organism>
<dbReference type="InterPro" id="IPR017871">
    <property type="entry name" value="ABC_transporter-like_CS"/>
</dbReference>
<dbReference type="PROSITE" id="PS50893">
    <property type="entry name" value="ABC_TRANSPORTER_2"/>
    <property type="match status" value="1"/>
</dbReference>
<evidence type="ECO:0000256" key="2">
    <source>
        <dbReference type="ARBA" id="ARBA00022475"/>
    </source>
</evidence>